<keyword evidence="4" id="KW-0479">Metal-binding</keyword>
<feature type="domain" description="VHS" evidence="11">
    <location>
        <begin position="14"/>
        <end position="142"/>
    </location>
</feature>
<keyword evidence="3" id="KW-0597">Phosphoprotein</keyword>
<dbReference type="EMBL" id="JAHIBW010000017">
    <property type="protein sequence ID" value="KAG7302736.1"/>
    <property type="molecule type" value="Genomic_DNA"/>
</dbReference>
<dbReference type="PANTHER" id="PTHR46275:SF1">
    <property type="entry name" value="HEPATOCYTE GROWTH FACTOR-REGULATED TYROSINE KINASE SUBSTRATE"/>
    <property type="match status" value="1"/>
</dbReference>
<evidence type="ECO:0000256" key="8">
    <source>
        <dbReference type="PROSITE-ProRule" id="PRU00091"/>
    </source>
</evidence>
<evidence type="ECO:0000256" key="7">
    <source>
        <dbReference type="PIRNR" id="PIRNR036956"/>
    </source>
</evidence>
<dbReference type="Gene3D" id="1.20.5.1940">
    <property type="match status" value="1"/>
</dbReference>
<dbReference type="SUPFAM" id="SSF48464">
    <property type="entry name" value="ENTH/VHS domain"/>
    <property type="match status" value="1"/>
</dbReference>
<dbReference type="PANTHER" id="PTHR46275">
    <property type="entry name" value="HEPATOCYTE GROWTH FACTOR-REGULATED TYROSINE KINASE SUBSTRATE"/>
    <property type="match status" value="1"/>
</dbReference>
<keyword evidence="2" id="KW-0963">Cytoplasm</keyword>
<evidence type="ECO:0000256" key="4">
    <source>
        <dbReference type="ARBA" id="ARBA00022723"/>
    </source>
</evidence>
<feature type="compositionally biased region" description="Polar residues" evidence="9">
    <location>
        <begin position="233"/>
        <end position="246"/>
    </location>
</feature>
<proteinExistence type="predicted"/>
<dbReference type="CDD" id="cd03569">
    <property type="entry name" value="VHS_Hrs"/>
    <property type="match status" value="1"/>
</dbReference>
<protein>
    <recommendedName>
        <fullName evidence="1 7">Hepatocyte growth factor-regulated tyrosine kinase substrate</fullName>
    </recommendedName>
</protein>
<dbReference type="InterPro" id="IPR017073">
    <property type="entry name" value="HGS/VPS27"/>
</dbReference>
<keyword evidence="6" id="KW-0862">Zinc</keyword>
<feature type="domain" description="FYVE-type" evidence="10">
    <location>
        <begin position="159"/>
        <end position="219"/>
    </location>
</feature>
<keyword evidence="13" id="KW-1185">Reference proteome</keyword>
<sequence length="504" mass="56418">MFRANNFDKLLDKATSNLRLDPDWPTILQICDLIRQNDCTPKYAIAGIKKKLYSQNPHQAMFALLTLESVVKNCGSGIHDEVASKGFCEMLRDLVKTTQHENLRNKILELIQAWAFAFRNNPKYRAVQDTVNILKAECFKFPPLKESDAMFSADTAPEWADGEVCHRCRVAFTMLVRRHHCRACGQVFCQQCSSKTSTLPKFGIEKEVRVCDACFDKVSRPPTASSAKLDIVDTSNDYGPTAQTPKRPTGPGGKTAEELQEEEELQLALALSQSEAEHKEKERRSRTHIAPAAASLHPTVSPTPSSVSASPEHSATGNPELSRYLDRNYWEQRLSRDAAAPTAPASHASAEPSVDYAKSATSSKAQADEDAEDKEIDEFVGALKSQVEIFVNRMKSNSSRGRSIANDTAVQSLFMNITAMHSRLLRYIQQQDDKRVYLESLQDKVSQIRDSRAALDTLRAEHAARIAAAAEAADRQRQMQMASKLQAMRKKKHDYLQYQRQLAL</sequence>
<evidence type="ECO:0000256" key="3">
    <source>
        <dbReference type="ARBA" id="ARBA00022553"/>
    </source>
</evidence>
<feature type="compositionally biased region" description="Low complexity" evidence="9">
    <location>
        <begin position="298"/>
        <end position="311"/>
    </location>
</feature>
<dbReference type="PROSITE" id="PS50179">
    <property type="entry name" value="VHS"/>
    <property type="match status" value="1"/>
</dbReference>
<dbReference type="InterPro" id="IPR011011">
    <property type="entry name" value="Znf_FYVE_PHD"/>
</dbReference>
<dbReference type="PIRSF" id="PIRSF036956">
    <property type="entry name" value="Hrs_Vps27"/>
    <property type="match status" value="1"/>
</dbReference>
<evidence type="ECO:0000256" key="2">
    <source>
        <dbReference type="ARBA" id="ARBA00022490"/>
    </source>
</evidence>
<dbReference type="CDD" id="cd15720">
    <property type="entry name" value="FYVE_Hrs"/>
    <property type="match status" value="1"/>
</dbReference>
<gene>
    <name evidence="12" type="ORF">JYU34_012691</name>
</gene>
<dbReference type="SUPFAM" id="SSF57903">
    <property type="entry name" value="FYVE/PHD zinc finger"/>
    <property type="match status" value="1"/>
</dbReference>
<dbReference type="InterPro" id="IPR002014">
    <property type="entry name" value="VHS_dom"/>
</dbReference>
<evidence type="ECO:0000313" key="13">
    <source>
        <dbReference type="Proteomes" id="UP000823941"/>
    </source>
</evidence>
<feature type="region of interest" description="Disordered" evidence="9">
    <location>
        <begin position="220"/>
        <end position="322"/>
    </location>
</feature>
<dbReference type="Pfam" id="PF00790">
    <property type="entry name" value="VHS"/>
    <property type="match status" value="1"/>
</dbReference>
<evidence type="ECO:0000256" key="9">
    <source>
        <dbReference type="SAM" id="MobiDB-lite"/>
    </source>
</evidence>
<feature type="region of interest" description="Disordered" evidence="9">
    <location>
        <begin position="336"/>
        <end position="373"/>
    </location>
</feature>
<evidence type="ECO:0000313" key="12">
    <source>
        <dbReference type="EMBL" id="KAG7302736.1"/>
    </source>
</evidence>
<evidence type="ECO:0000259" key="11">
    <source>
        <dbReference type="PROSITE" id="PS50179"/>
    </source>
</evidence>
<feature type="compositionally biased region" description="Low complexity" evidence="9">
    <location>
        <begin position="338"/>
        <end position="353"/>
    </location>
</feature>
<dbReference type="SMART" id="SM00064">
    <property type="entry name" value="FYVE"/>
    <property type="match status" value="1"/>
</dbReference>
<name>A0ABQ7QBX6_PLUXY</name>
<comment type="subcellular location">
    <subcellularLocation>
        <location evidence="7">Cytoplasm</location>
        <location evidence="7">Cell cortex</location>
    </subcellularLocation>
    <subcellularLocation>
        <location evidence="7">Cytoplasm</location>
        <location evidence="7">Perinuclear region</location>
    </subcellularLocation>
</comment>
<dbReference type="InterPro" id="IPR008942">
    <property type="entry name" value="ENTH_VHS"/>
</dbReference>
<dbReference type="InterPro" id="IPR024641">
    <property type="entry name" value="HRS_helical"/>
</dbReference>
<evidence type="ECO:0000256" key="5">
    <source>
        <dbReference type="ARBA" id="ARBA00022771"/>
    </source>
</evidence>
<dbReference type="SMART" id="SM00288">
    <property type="entry name" value="VHS"/>
    <property type="match status" value="1"/>
</dbReference>
<evidence type="ECO:0000256" key="1">
    <source>
        <dbReference type="ARBA" id="ARBA00015450"/>
    </source>
</evidence>
<keyword evidence="5 8" id="KW-0863">Zinc-finger</keyword>
<reference evidence="12 13" key="1">
    <citation type="submission" date="2021-06" db="EMBL/GenBank/DDBJ databases">
        <title>A haploid diamondback moth (Plutella xylostella L.) genome assembly resolves 31 chromosomes and identifies a diamide resistance mutation.</title>
        <authorList>
            <person name="Ward C.M."/>
            <person name="Perry K.D."/>
            <person name="Baker G."/>
            <person name="Powis K."/>
            <person name="Heckel D.G."/>
            <person name="Baxter S.W."/>
        </authorList>
    </citation>
    <scope>NUCLEOTIDE SEQUENCE [LARGE SCALE GENOMIC DNA]</scope>
    <source>
        <strain evidence="12 13">LV</strain>
        <tissue evidence="12">Single pupa</tissue>
    </source>
</reference>
<dbReference type="Pfam" id="PF12210">
    <property type="entry name" value="Hrs_helical"/>
    <property type="match status" value="1"/>
</dbReference>
<dbReference type="InterPro" id="IPR017455">
    <property type="entry name" value="Znf_FYVE-rel"/>
</dbReference>
<dbReference type="PROSITE" id="PS50330">
    <property type="entry name" value="UIM"/>
    <property type="match status" value="1"/>
</dbReference>
<organism evidence="12 13">
    <name type="scientific">Plutella xylostella</name>
    <name type="common">Diamondback moth</name>
    <name type="synonym">Plutella maculipennis</name>
    <dbReference type="NCBI Taxonomy" id="51655"/>
    <lineage>
        <taxon>Eukaryota</taxon>
        <taxon>Metazoa</taxon>
        <taxon>Ecdysozoa</taxon>
        <taxon>Arthropoda</taxon>
        <taxon>Hexapoda</taxon>
        <taxon>Insecta</taxon>
        <taxon>Pterygota</taxon>
        <taxon>Neoptera</taxon>
        <taxon>Endopterygota</taxon>
        <taxon>Lepidoptera</taxon>
        <taxon>Glossata</taxon>
        <taxon>Ditrysia</taxon>
        <taxon>Yponomeutoidea</taxon>
        <taxon>Plutellidae</taxon>
        <taxon>Plutella</taxon>
    </lineage>
</organism>
<accession>A0ABQ7QBX6</accession>
<dbReference type="InterPro" id="IPR000306">
    <property type="entry name" value="Znf_FYVE"/>
</dbReference>
<dbReference type="Proteomes" id="UP000823941">
    <property type="component" value="Chromosome 17"/>
</dbReference>
<comment type="caution">
    <text evidence="12">The sequence shown here is derived from an EMBL/GenBank/DDBJ whole genome shotgun (WGS) entry which is preliminary data.</text>
</comment>
<dbReference type="Gene3D" id="3.30.40.10">
    <property type="entry name" value="Zinc/RING finger domain, C3HC4 (zinc finger)"/>
    <property type="match status" value="1"/>
</dbReference>
<evidence type="ECO:0000256" key="6">
    <source>
        <dbReference type="ARBA" id="ARBA00022833"/>
    </source>
</evidence>
<dbReference type="InterPro" id="IPR003903">
    <property type="entry name" value="UIM_dom"/>
</dbReference>
<comment type="function">
    <text evidence="7">Essential role in endosome membrane invagination and formation of multivesicular bodies, MVBs. Required during gastrulation and appears to regulate early embryonic signaling pathways. Inhibits tyrosine kinase receptor signaling by promoting degradation of the tyrosine-phosphorylated, active receptor, potentially by sorting activated receptors into MVBs. The MVBs are then trafficked to the lysosome where their contents are degraded.</text>
</comment>
<evidence type="ECO:0000259" key="10">
    <source>
        <dbReference type="PROSITE" id="PS50178"/>
    </source>
</evidence>
<dbReference type="CDD" id="cd21387">
    <property type="entry name" value="GAT_Hrs"/>
    <property type="match status" value="1"/>
</dbReference>
<dbReference type="PROSITE" id="PS50178">
    <property type="entry name" value="ZF_FYVE"/>
    <property type="match status" value="1"/>
</dbReference>
<dbReference type="Gene3D" id="1.25.40.90">
    <property type="match status" value="1"/>
</dbReference>
<dbReference type="InterPro" id="IPR013083">
    <property type="entry name" value="Znf_RING/FYVE/PHD"/>
</dbReference>
<dbReference type="Pfam" id="PF01363">
    <property type="entry name" value="FYVE"/>
    <property type="match status" value="1"/>
</dbReference>